<dbReference type="EMBL" id="JARYMX010000001">
    <property type="protein sequence ID" value="KAJ9566679.1"/>
    <property type="molecule type" value="Genomic_DNA"/>
</dbReference>
<keyword evidence="2" id="KW-1133">Transmembrane helix</keyword>
<protein>
    <submittedName>
        <fullName evidence="3">Uncharacterized protein</fullName>
    </submittedName>
</protein>
<feature type="region of interest" description="Disordered" evidence="1">
    <location>
        <begin position="326"/>
        <end position="350"/>
    </location>
</feature>
<evidence type="ECO:0000313" key="4">
    <source>
        <dbReference type="Proteomes" id="UP001172457"/>
    </source>
</evidence>
<gene>
    <name evidence="3" type="ORF">OSB04_002645</name>
</gene>
<sequence length="452" mass="50234">MEDVNHRKIWDHPNFNVVNEIDVVHDNNSSDFELVVDLAAPVVDEEDFTIDEDEDEDDDDDDDGDDDEDVDIDDEELSEDNNNANFVAEYYSRHLEDMLKLLIKLTVTLVGRRWISRLLALGLYAMLLMPGFLQGLSLCLRRLLEDTEEMPGVILLLIHTKYLQDAKQHEYFVLDSTAPEWSKIRASIERDCQDRYKDRKSKLKKYFEKVGGDKDVASARRNRPPHLDVEQWNKAVDLFKRGNTDLQSAIDNWRDMHYRSNGGWVNDLARKDYVRDHAWEVTNSTMQQDGSVSSSSVNEKEIVTKVLGESHGHNTGIGRKLKRSAFSSFFEPPPPSPPPPPPPPPPLHDDRTVNALTALHQYIHEMYTTFSVIQPVSPATLYRGIAWAAIAAATTAATTAAATASSPTTAATAAIPTSAVTKASPTAAQAEAKAEAGAEAIAEATTSATECG</sequence>
<name>A0AA38TV58_9ASTR</name>
<evidence type="ECO:0000256" key="2">
    <source>
        <dbReference type="SAM" id="Phobius"/>
    </source>
</evidence>
<feature type="region of interest" description="Disordered" evidence="1">
    <location>
        <begin position="46"/>
        <end position="78"/>
    </location>
</feature>
<feature type="compositionally biased region" description="Pro residues" evidence="1">
    <location>
        <begin position="331"/>
        <end position="346"/>
    </location>
</feature>
<dbReference type="Proteomes" id="UP001172457">
    <property type="component" value="Chromosome 1"/>
</dbReference>
<organism evidence="3 4">
    <name type="scientific">Centaurea solstitialis</name>
    <name type="common">yellow star-thistle</name>
    <dbReference type="NCBI Taxonomy" id="347529"/>
    <lineage>
        <taxon>Eukaryota</taxon>
        <taxon>Viridiplantae</taxon>
        <taxon>Streptophyta</taxon>
        <taxon>Embryophyta</taxon>
        <taxon>Tracheophyta</taxon>
        <taxon>Spermatophyta</taxon>
        <taxon>Magnoliopsida</taxon>
        <taxon>eudicotyledons</taxon>
        <taxon>Gunneridae</taxon>
        <taxon>Pentapetalae</taxon>
        <taxon>asterids</taxon>
        <taxon>campanulids</taxon>
        <taxon>Asterales</taxon>
        <taxon>Asteraceae</taxon>
        <taxon>Carduoideae</taxon>
        <taxon>Cardueae</taxon>
        <taxon>Centaureinae</taxon>
        <taxon>Centaurea</taxon>
    </lineage>
</organism>
<keyword evidence="2" id="KW-0812">Transmembrane</keyword>
<accession>A0AA38TV58</accession>
<evidence type="ECO:0000256" key="1">
    <source>
        <dbReference type="SAM" id="MobiDB-lite"/>
    </source>
</evidence>
<keyword evidence="4" id="KW-1185">Reference proteome</keyword>
<proteinExistence type="predicted"/>
<feature type="transmembrane region" description="Helical" evidence="2">
    <location>
        <begin position="114"/>
        <end position="133"/>
    </location>
</feature>
<keyword evidence="2" id="KW-0472">Membrane</keyword>
<reference evidence="3" key="1">
    <citation type="submission" date="2023-03" db="EMBL/GenBank/DDBJ databases">
        <title>Chromosome-scale reference genome and RAD-based genetic map of yellow starthistle (Centaurea solstitialis) reveal putative structural variation and QTLs associated with invader traits.</title>
        <authorList>
            <person name="Reatini B."/>
            <person name="Cang F.A."/>
            <person name="Jiang Q."/>
            <person name="Mckibben M.T.W."/>
            <person name="Barker M.S."/>
            <person name="Rieseberg L.H."/>
            <person name="Dlugosch K.M."/>
        </authorList>
    </citation>
    <scope>NUCLEOTIDE SEQUENCE</scope>
    <source>
        <strain evidence="3">CAN-66</strain>
        <tissue evidence="3">Leaf</tissue>
    </source>
</reference>
<dbReference type="AlphaFoldDB" id="A0AA38TV58"/>
<evidence type="ECO:0000313" key="3">
    <source>
        <dbReference type="EMBL" id="KAJ9566679.1"/>
    </source>
</evidence>
<comment type="caution">
    <text evidence="3">The sequence shown here is derived from an EMBL/GenBank/DDBJ whole genome shotgun (WGS) entry which is preliminary data.</text>
</comment>